<dbReference type="STRING" id="3068.D8TGS9"/>
<protein>
    <submittedName>
        <fullName evidence="3">Uncharacterized protein</fullName>
    </submittedName>
</protein>
<dbReference type="EMBL" id="GL378323">
    <property type="protein sequence ID" value="EFJ53313.1"/>
    <property type="molecule type" value="Genomic_DNA"/>
</dbReference>
<feature type="compositionally biased region" description="Low complexity" evidence="2">
    <location>
        <begin position="394"/>
        <end position="404"/>
    </location>
</feature>
<dbReference type="KEGG" id="vcn:VOLCADRAFT_86469"/>
<dbReference type="GeneID" id="9625531"/>
<dbReference type="RefSeq" id="XP_002946318.1">
    <property type="nucleotide sequence ID" value="XM_002946272.1"/>
</dbReference>
<sequence length="2678" mass="286251">MRRRSSTPDLFLNVEALRALERCFSKHGGSGSREELPELLDFVWKLLTEIHDRRNNLSFQAMVHLMKSLLVVLPALGWPVRDPRVVSNIASRLAAAADDEQRLSPFGLPLKELCGAFRLLAQLAQIAKTRQPMPETVRAWAVVLQKASEHLQLVVFDGSGVSRRVGQADLEALAAAVELTTMYELAAPEAFISASTQRVDQLVAAAVAQRQAAGKGGDVKGVAVEAEAARDGGRRGSSGRGSSGRGRGRSDRQPGRRGGRESLSSATWRKPSASVEDSAPAEAARASAVVEGAVAVEAPSADLDVPALARVLAAWCRTKPGRPAPEASWLRRHAELVLRTQDPDTPKRLNALKQQLAELEGKLHGLDKQERAQLQKQKQEQQQPDADIQGADKGSASGSSMSGSRGRGQARGRGGGRGAHPRTEPRRGAAQSPEGVGRVAEGLKAKMSKVRAELKALTTSGGMLQQLAPLSNKDVVTLLVALASRLGEEAGADLGNLAEAVVKARMSRNLEPPFLVQATAAIANMGHVPEPAFLAEGLRELMPFLSKLDQKDVLQLLESWARFNFIPGRSHKVAVAEHIMEAVDAHGGLGEAPTALICQLCRSFGQWEVPFQKGHLVSLQVVVERRVLMSLPEETVSGLGARAQVVRSSSSSSAPAMSLDHLLYDVLLPLARLRQGFKNPEMFTQAVGHWSTQGFVGLDERKAALLLNAYAHNTTWPAVPQLRERLHELLHAALTLGSSCAADLSVLVLAASRAMRVMADKMQRPKGIPVLDVTDPRVALLVMPAVDRLLQLEPSAQHIARAAQGLFVELEWRGETHTRAAVGNRSSVDNDQPAAPEALALLVCMLEAADRSLETCNLRSYGYLLAACNAMRYTPRKTWLVALYRAAEASLGSRGSPPVDVLVGLLNGMTGVDYGSNSEEGSAAGDNDADPRAAAAAADDGANNENNREDDFNKAKQPLLLKLAVAVLAEPGALQALTRNPDDLAKAVRQLAVLGLHPEPDWLARYTQLAQSLLSSMSLKGVTHVAEGLALMNAQPSQVLLDTLIVRAERDLRSLSTYDPFLCGLLLGSMHKMQQNIYRSTQPSSLRRWREEMEKQADGELQQQQQGQVLEERLSGAAREAWGRVHMQLVTETRKGTGILSFRPEQLVLLASAVASHELTRAQNGFGGRGGGGGQGGGGRGRTGAAAVQDLTGRVTVEWLQDCTTGLLRGLPPSWGHGGPSGFLPPAELLINLLRLTSHVLYDTRPNTVARLLPVPEGTSSAESELRVTVTTYVRRAMSLLAQRSGDGNNGPMVRGRGGDPAFITGVEWHRLLDAAMSAGIQPAQIEVDSYAAALFGSVAELVEGSSSSLPETAGFSDDKKVVEEESTRKLQLSLAWDELKVAIDYVLLPMLPTAPGPDMLKQLREGLLVQSSAAAAVLEAASWQHLSSLCTYGLQVGPELLPEDWWPRLQAELRRRTTLPERPLELASLCYGLEVTGCRAPAAALLALQQGFDALAADERVQLSGHEQRWGRALPLLHLLWVCHRNNFLEAVPEHVWEEFCCGSSPVGSVLPLLQPLQSLEPLVAALAICYCLPIGDISGGGSSNTGGRRSGGSSNVPLLQHCVEVLVDRALPALVTSDQLLPLGDIPVFLEALERRAVPLPQPHLRAIVARLEGPAAAAAPSAAVEAKGASEGSDGSAPPLNGDAATPLTQLAQLGPVQAVRVVTLLLATRDIETVLPVLSVLMPSAADDVLREVLTDRLGQSVLSAGLEAGMFAAAGLDTPASRPAASLAVQVSAAAMASFVHQVLRLEGLPVSAGTPHGTAPRNAGGEGNHPQASPSHPQQQVSQTTLETVPPAELAKFAQALIDASGARPLSTPAAAVLMRLFLIDGVVRQVPNSYLERALCHSLTITGSRSRGKEATTADPVLPLPMPDGVCSMLIAQLMPAIRVKLGFSDLVSGLQRCGASSVQIQRVLLAVTDVESLTGEEVLVLLRALVDCGVREQLAFTQQPPVEPPPEATGSSRSSGGEARYPTSGGSFVALIVRLVKQLRRTAAYELSVRELAEVQRLLAVLLRRLDGLMCADFLDAFYIANRAVHSNRMLSDAEKDPDALFELLESSSALGSARFNRLSAKLLMLRSSAAFASEISTSPELEAAETASRVFQATILEAHASAIVVSQMGGYLIEPLELAKLAPVLMKLMLGHVEAIRRDGEAVPDLDQAYESRARQQLLKPRRLSQRQLGLLFGLLVSWGPSDPIIETTDLWKPLGPVALIRILAVHQLDQVAKRSDGSTAVEHLNFVLDALEPFTWTRLDRVWPDEIHEGPPPYTALLLEPVARLLSGGVENGDQPVFEGHDPLQDVIFLNKVADLDEESLRKQLFLLQPKNNSLAATAVEVPDDERSGTGGRIGPAVAFAEAKTRMRTKVQEAVVVFDSCPVMQLPAELLPPPGRRHGMPGDPAGDAAREAYVRAATPLLAVIGRLLRLLLMTRTFSQMVTLLRGSGLPLAMNGRWTRALGNLLVGDDHDRIMNDHERMQEMMEAQDAVARAQAEAVAAEAAKKAAVEAAQALRNPWAAWAALNAMLPLGDTTRLELAMGLEKQFFASLHETPGGTSNDETTEEAEDCGAAAEGQLSGRHGVGGIDAGNVGGEAAVAADSPEESQAGVAEAPAPSPPETTAFNPFDVTSAFKQKLSDLGYKVN</sequence>
<feature type="region of interest" description="Disordered" evidence="2">
    <location>
        <begin position="1665"/>
        <end position="1686"/>
    </location>
</feature>
<name>D8TGS9_VOLCA</name>
<feature type="region of interest" description="Disordered" evidence="2">
    <location>
        <begin position="370"/>
        <end position="438"/>
    </location>
</feature>
<feature type="region of interest" description="Disordered" evidence="2">
    <location>
        <begin position="2630"/>
        <end position="2660"/>
    </location>
</feature>
<dbReference type="Proteomes" id="UP000001058">
    <property type="component" value="Unassembled WGS sequence"/>
</dbReference>
<feature type="compositionally biased region" description="Gly residues" evidence="2">
    <location>
        <begin position="1165"/>
        <end position="1182"/>
    </location>
</feature>
<proteinExistence type="predicted"/>
<feature type="compositionally biased region" description="Low complexity" evidence="2">
    <location>
        <begin position="1816"/>
        <end position="1829"/>
    </location>
</feature>
<reference evidence="3 4" key="1">
    <citation type="journal article" date="2010" name="Science">
        <title>Genomic analysis of organismal complexity in the multicellular green alga Volvox carteri.</title>
        <authorList>
            <person name="Prochnik S.E."/>
            <person name="Umen J."/>
            <person name="Nedelcu A.M."/>
            <person name="Hallmann A."/>
            <person name="Miller S.M."/>
            <person name="Nishii I."/>
            <person name="Ferris P."/>
            <person name="Kuo A."/>
            <person name="Mitros T."/>
            <person name="Fritz-Laylin L.K."/>
            <person name="Hellsten U."/>
            <person name="Chapman J."/>
            <person name="Simakov O."/>
            <person name="Rensing S.A."/>
            <person name="Terry A."/>
            <person name="Pangilinan J."/>
            <person name="Kapitonov V."/>
            <person name="Jurka J."/>
            <person name="Salamov A."/>
            <person name="Shapiro H."/>
            <person name="Schmutz J."/>
            <person name="Grimwood J."/>
            <person name="Lindquist E."/>
            <person name="Lucas S."/>
            <person name="Grigoriev I.V."/>
            <person name="Schmitt R."/>
            <person name="Kirk D."/>
            <person name="Rokhsar D.S."/>
        </authorList>
    </citation>
    <scope>NUCLEOTIDE SEQUENCE [LARGE SCALE GENOMIC DNA]</scope>
    <source>
        <strain evidence="4">f. Nagariensis / Eve</strain>
    </source>
</reference>
<gene>
    <name evidence="3" type="ORF">VOLCADRAFT_86469</name>
</gene>
<feature type="compositionally biased region" description="Low complexity" evidence="2">
    <location>
        <begin position="932"/>
        <end position="945"/>
    </location>
</feature>
<keyword evidence="1" id="KW-0175">Coiled coil</keyword>
<feature type="region of interest" description="Disordered" evidence="2">
    <location>
        <begin position="227"/>
        <end position="279"/>
    </location>
</feature>
<dbReference type="InParanoid" id="D8TGS9"/>
<keyword evidence="4" id="KW-1185">Reference proteome</keyword>
<accession>D8TGS9</accession>
<organism evidence="4">
    <name type="scientific">Volvox carteri f. nagariensis</name>
    <dbReference type="NCBI Taxonomy" id="3068"/>
    <lineage>
        <taxon>Eukaryota</taxon>
        <taxon>Viridiplantae</taxon>
        <taxon>Chlorophyta</taxon>
        <taxon>core chlorophytes</taxon>
        <taxon>Chlorophyceae</taxon>
        <taxon>CS clade</taxon>
        <taxon>Chlamydomonadales</taxon>
        <taxon>Volvocaceae</taxon>
        <taxon>Volvox</taxon>
    </lineage>
</organism>
<feature type="compositionally biased region" description="Gly residues" evidence="2">
    <location>
        <begin position="235"/>
        <end position="245"/>
    </location>
</feature>
<evidence type="ECO:0000256" key="2">
    <source>
        <dbReference type="SAM" id="MobiDB-lite"/>
    </source>
</evidence>
<feature type="region of interest" description="Disordered" evidence="2">
    <location>
        <begin position="916"/>
        <end position="950"/>
    </location>
</feature>
<evidence type="ECO:0000313" key="4">
    <source>
        <dbReference type="Proteomes" id="UP000001058"/>
    </source>
</evidence>
<feature type="coiled-coil region" evidence="1">
    <location>
        <begin position="2517"/>
        <end position="2544"/>
    </location>
</feature>
<feature type="compositionally biased region" description="Basic and acidic residues" evidence="2">
    <location>
        <begin position="248"/>
        <end position="260"/>
    </location>
</feature>
<feature type="region of interest" description="Disordered" evidence="2">
    <location>
        <begin position="1796"/>
        <end position="1832"/>
    </location>
</feature>
<feature type="region of interest" description="Disordered" evidence="2">
    <location>
        <begin position="1988"/>
        <end position="2013"/>
    </location>
</feature>
<evidence type="ECO:0000256" key="1">
    <source>
        <dbReference type="SAM" id="Coils"/>
    </source>
</evidence>
<dbReference type="OrthoDB" id="548232at2759"/>
<feature type="compositionally biased region" description="Gly residues" evidence="2">
    <location>
        <begin position="405"/>
        <end position="418"/>
    </location>
</feature>
<evidence type="ECO:0000313" key="3">
    <source>
        <dbReference type="EMBL" id="EFJ53313.1"/>
    </source>
</evidence>
<feature type="region of interest" description="Disordered" evidence="2">
    <location>
        <begin position="1162"/>
        <end position="1184"/>
    </location>
</feature>
<feature type="compositionally biased region" description="Basic and acidic residues" evidence="2">
    <location>
        <begin position="370"/>
        <end position="379"/>
    </location>
</feature>